<accession>A0ABP8FFZ1</accession>
<organism evidence="2 3">
    <name type="scientific">Nibribacter koreensis</name>
    <dbReference type="NCBI Taxonomy" id="1084519"/>
    <lineage>
        <taxon>Bacteria</taxon>
        <taxon>Pseudomonadati</taxon>
        <taxon>Bacteroidota</taxon>
        <taxon>Cytophagia</taxon>
        <taxon>Cytophagales</taxon>
        <taxon>Hymenobacteraceae</taxon>
        <taxon>Nibribacter</taxon>
    </lineage>
</organism>
<dbReference type="Proteomes" id="UP001501844">
    <property type="component" value="Unassembled WGS sequence"/>
</dbReference>
<dbReference type="EMBL" id="BAABGX010000002">
    <property type="protein sequence ID" value="GAA4302789.1"/>
    <property type="molecule type" value="Genomic_DNA"/>
</dbReference>
<evidence type="ECO:0000313" key="2">
    <source>
        <dbReference type="EMBL" id="GAA4302789.1"/>
    </source>
</evidence>
<evidence type="ECO:0000313" key="3">
    <source>
        <dbReference type="Proteomes" id="UP001501844"/>
    </source>
</evidence>
<name>A0ABP8FFZ1_9BACT</name>
<dbReference type="RefSeq" id="WP_345164233.1">
    <property type="nucleotide sequence ID" value="NZ_BAABGX010000002.1"/>
</dbReference>
<dbReference type="PROSITE" id="PS50801">
    <property type="entry name" value="STAS"/>
    <property type="match status" value="1"/>
</dbReference>
<dbReference type="CDD" id="cd07043">
    <property type="entry name" value="STAS_anti-anti-sigma_factors"/>
    <property type="match status" value="1"/>
</dbReference>
<evidence type="ECO:0000259" key="1">
    <source>
        <dbReference type="PROSITE" id="PS50801"/>
    </source>
</evidence>
<dbReference type="InterPro" id="IPR002645">
    <property type="entry name" value="STAS_dom"/>
</dbReference>
<sequence>MESRNEKSVQATLLAGHTPLVILHGSLDEKYAETLLNALREAAPFKSSFVLVDFGSITQVTPSGLRLLLPYLSNLQAQKKELVLYNMRKDIQATVSSSGFDSLVTIKPTLQNALQYVQQPDKQT</sequence>
<comment type="caution">
    <text evidence="2">The sequence shown here is derived from an EMBL/GenBank/DDBJ whole genome shotgun (WGS) entry which is preliminary data.</text>
</comment>
<keyword evidence="3" id="KW-1185">Reference proteome</keyword>
<dbReference type="Gene3D" id="3.30.750.24">
    <property type="entry name" value="STAS domain"/>
    <property type="match status" value="1"/>
</dbReference>
<gene>
    <name evidence="2" type="ORF">GCM10023183_14750</name>
</gene>
<reference evidence="3" key="1">
    <citation type="journal article" date="2019" name="Int. J. Syst. Evol. Microbiol.">
        <title>The Global Catalogue of Microorganisms (GCM) 10K type strain sequencing project: providing services to taxonomists for standard genome sequencing and annotation.</title>
        <authorList>
            <consortium name="The Broad Institute Genomics Platform"/>
            <consortium name="The Broad Institute Genome Sequencing Center for Infectious Disease"/>
            <person name="Wu L."/>
            <person name="Ma J."/>
        </authorList>
    </citation>
    <scope>NUCLEOTIDE SEQUENCE [LARGE SCALE GENOMIC DNA]</scope>
    <source>
        <strain evidence="3">JCM 17917</strain>
    </source>
</reference>
<protein>
    <recommendedName>
        <fullName evidence="1">STAS domain-containing protein</fullName>
    </recommendedName>
</protein>
<dbReference type="SUPFAM" id="SSF52091">
    <property type="entry name" value="SpoIIaa-like"/>
    <property type="match status" value="1"/>
</dbReference>
<feature type="domain" description="STAS" evidence="1">
    <location>
        <begin position="20"/>
        <end position="117"/>
    </location>
</feature>
<proteinExistence type="predicted"/>
<dbReference type="InterPro" id="IPR036513">
    <property type="entry name" value="STAS_dom_sf"/>
</dbReference>
<dbReference type="Pfam" id="PF01740">
    <property type="entry name" value="STAS"/>
    <property type="match status" value="1"/>
</dbReference>